<keyword evidence="1" id="KW-1133">Transmembrane helix</keyword>
<dbReference type="Pfam" id="PF12292">
    <property type="entry name" value="DUF3624"/>
    <property type="match status" value="1"/>
</dbReference>
<feature type="transmembrane region" description="Helical" evidence="1">
    <location>
        <begin position="21"/>
        <end position="39"/>
    </location>
</feature>
<dbReference type="AlphaFoldDB" id="B1KMV5"/>
<organism evidence="2 3">
    <name type="scientific">Shewanella woodyi (strain ATCC 51908 / MS32)</name>
    <dbReference type="NCBI Taxonomy" id="392500"/>
    <lineage>
        <taxon>Bacteria</taxon>
        <taxon>Pseudomonadati</taxon>
        <taxon>Pseudomonadota</taxon>
        <taxon>Gammaproteobacteria</taxon>
        <taxon>Alteromonadales</taxon>
        <taxon>Shewanellaceae</taxon>
        <taxon>Shewanella</taxon>
    </lineage>
</organism>
<name>B1KMV5_SHEWM</name>
<dbReference type="KEGG" id="swd:Swoo_3213"/>
<protein>
    <recommendedName>
        <fullName evidence="4">DUF3624 domain-containing protein</fullName>
    </recommendedName>
</protein>
<feature type="transmembrane region" description="Helical" evidence="1">
    <location>
        <begin position="51"/>
        <end position="75"/>
    </location>
</feature>
<evidence type="ECO:0000256" key="1">
    <source>
        <dbReference type="SAM" id="Phobius"/>
    </source>
</evidence>
<dbReference type="EMBL" id="CP000961">
    <property type="protein sequence ID" value="ACA87483.1"/>
    <property type="molecule type" value="Genomic_DNA"/>
</dbReference>
<proteinExistence type="predicted"/>
<accession>B1KMV5</accession>
<evidence type="ECO:0008006" key="4">
    <source>
        <dbReference type="Google" id="ProtNLM"/>
    </source>
</evidence>
<dbReference type="HOGENOM" id="CLU_188515_1_0_6"/>
<evidence type="ECO:0000313" key="3">
    <source>
        <dbReference type="Proteomes" id="UP000002168"/>
    </source>
</evidence>
<keyword evidence="1" id="KW-0472">Membrane</keyword>
<evidence type="ECO:0000313" key="2">
    <source>
        <dbReference type="EMBL" id="ACA87483.1"/>
    </source>
</evidence>
<dbReference type="InterPro" id="IPR022072">
    <property type="entry name" value="DUF3624"/>
</dbReference>
<dbReference type="Proteomes" id="UP000002168">
    <property type="component" value="Chromosome"/>
</dbReference>
<gene>
    <name evidence="2" type="ordered locus">Swoo_3213</name>
</gene>
<reference evidence="2 3" key="1">
    <citation type="submission" date="2008-02" db="EMBL/GenBank/DDBJ databases">
        <title>Complete sequence of Shewanella woodyi ATCC 51908.</title>
        <authorList>
            <consortium name="US DOE Joint Genome Institute"/>
            <person name="Copeland A."/>
            <person name="Lucas S."/>
            <person name="Lapidus A."/>
            <person name="Glavina del Rio T."/>
            <person name="Dalin E."/>
            <person name="Tice H."/>
            <person name="Bruce D."/>
            <person name="Goodwin L."/>
            <person name="Pitluck S."/>
            <person name="Sims D."/>
            <person name="Brettin T."/>
            <person name="Detter J.C."/>
            <person name="Han C."/>
            <person name="Kuske C.R."/>
            <person name="Schmutz J."/>
            <person name="Larimer F."/>
            <person name="Land M."/>
            <person name="Hauser L."/>
            <person name="Kyrpides N."/>
            <person name="Lykidis A."/>
            <person name="Zhao J.-S."/>
            <person name="Richardson P."/>
        </authorList>
    </citation>
    <scope>NUCLEOTIDE SEQUENCE [LARGE SCALE GENOMIC DNA]</scope>
    <source>
        <strain evidence="3">ATCC 51908 / MS32</strain>
    </source>
</reference>
<sequence length="83" mass="9760">MTCKNCNSSLFQQKIGRCKSCMWQLTLLSLISWPLWWYFYADAPKQINSIALLFFCTAFTGLLSLHLLVLGYRTLIDWFNSKR</sequence>
<dbReference type="RefSeq" id="WP_012325819.1">
    <property type="nucleotide sequence ID" value="NC_010506.1"/>
</dbReference>
<keyword evidence="1" id="KW-0812">Transmembrane</keyword>
<dbReference type="eggNOG" id="ENOG502ZGC8">
    <property type="taxonomic scope" value="Bacteria"/>
</dbReference>
<keyword evidence="3" id="KW-1185">Reference proteome</keyword>